<proteinExistence type="predicted"/>
<name>A0ABD1EIC6_HYPHA</name>
<evidence type="ECO:0000313" key="2">
    <source>
        <dbReference type="EMBL" id="KAL1494460.1"/>
    </source>
</evidence>
<accession>A0ABD1EIC6</accession>
<dbReference type="EMBL" id="JBDJPC010000007">
    <property type="protein sequence ID" value="KAL1494460.1"/>
    <property type="molecule type" value="Genomic_DNA"/>
</dbReference>
<dbReference type="GO" id="GO:0005829">
    <property type="term" value="C:cytosol"/>
    <property type="evidence" value="ECO:0007669"/>
    <property type="project" value="UniProtKB-SubCell"/>
</dbReference>
<dbReference type="Pfam" id="PF03644">
    <property type="entry name" value="Glyco_hydro_85"/>
    <property type="match status" value="1"/>
</dbReference>
<evidence type="ECO:0000313" key="3">
    <source>
        <dbReference type="Proteomes" id="UP001566132"/>
    </source>
</evidence>
<organism evidence="2 3">
    <name type="scientific">Hypothenemus hampei</name>
    <name type="common">Coffee berry borer</name>
    <dbReference type="NCBI Taxonomy" id="57062"/>
    <lineage>
        <taxon>Eukaryota</taxon>
        <taxon>Metazoa</taxon>
        <taxon>Ecdysozoa</taxon>
        <taxon>Arthropoda</taxon>
        <taxon>Hexapoda</taxon>
        <taxon>Insecta</taxon>
        <taxon>Pterygota</taxon>
        <taxon>Neoptera</taxon>
        <taxon>Endopterygota</taxon>
        <taxon>Coleoptera</taxon>
        <taxon>Polyphaga</taxon>
        <taxon>Cucujiformia</taxon>
        <taxon>Curculionidae</taxon>
        <taxon>Scolytinae</taxon>
        <taxon>Hypothenemus</taxon>
    </lineage>
</organism>
<sequence length="556" mass="64723">MIPTFVQCRPIECLSDIRDCLSKPPEWVNRVVPLKERSKYVCKNIPNDCHQEKHEFQVKARIDSRTAPKTMICHDYKGGYLADSYVPFEGSENKTFATNGYPFYNWAHIDYFVYFSHYFITIPPLAWLNAAHQNGVKILGTLITENKEGEDICNEKLFKYKEQMLEFVYQLTEIQRIFGFDGWLLNIENKVDNPEILRQFVETLTEKTHLQDSESVVIWYDSVTKEGLLQWQNELNEKNKNFFDSCDGIYLNYSWTERQLENTLAAAESRVSDVFVGVDVFGRNMFGGGQLDSHKAAEVIRKYKLSMALFAPGWTHETLEKNANMPEFVQFLNKDDSLWINLWSYLYTHPINHFFQTNFHVGLDFNYYNLYMQKLQLSRILYPEQTGELSTKLCNCLRRSFVQSKNSCLISTEQLPDEHEDFHRLFSCDLKLSGSIVVYLLYKTFLDSSLDLVLFTCLNSGANRQIRLLSREKPYPMNNATLLEVNPLNDKEIAYNQTLNNIAKRFVTLTRVSGNDELSFSMFQFTPTPSVLLEIVASVRNGRRIHLLEFGILPLN</sequence>
<dbReference type="PANTHER" id="PTHR13246">
    <property type="entry name" value="ENDO BETA N-ACETYLGLUCOSAMINIDASE"/>
    <property type="match status" value="1"/>
</dbReference>
<comment type="caution">
    <text evidence="2">The sequence shown here is derived from an EMBL/GenBank/DDBJ whole genome shotgun (WGS) entry which is preliminary data.</text>
</comment>
<feature type="domain" description="Cytosolic endo-beta-N-acetylglucosaminidase TIM barrel" evidence="1">
    <location>
        <begin position="96"/>
        <end position="362"/>
    </location>
</feature>
<keyword evidence="3" id="KW-1185">Reference proteome</keyword>
<dbReference type="PANTHER" id="PTHR13246:SF1">
    <property type="entry name" value="CYTOSOLIC ENDO-BETA-N-ACETYLGLUCOSAMINIDASE"/>
    <property type="match status" value="1"/>
</dbReference>
<gene>
    <name evidence="2" type="ORF">ABEB36_010058</name>
</gene>
<dbReference type="GO" id="GO:0033925">
    <property type="term" value="F:mannosyl-glycoprotein endo-beta-N-acetylglucosaminidase activity"/>
    <property type="evidence" value="ECO:0007669"/>
    <property type="project" value="UniProtKB-EC"/>
</dbReference>
<protein>
    <recommendedName>
        <fullName evidence="1">Cytosolic endo-beta-N-acetylglucosaminidase TIM barrel domain-containing protein</fullName>
    </recommendedName>
</protein>
<dbReference type="InterPro" id="IPR005201">
    <property type="entry name" value="TIM_ENGase"/>
</dbReference>
<evidence type="ECO:0000259" key="1">
    <source>
        <dbReference type="Pfam" id="PF03644"/>
    </source>
</evidence>
<dbReference type="InterPro" id="IPR032979">
    <property type="entry name" value="ENGase"/>
</dbReference>
<dbReference type="CDD" id="cd06547">
    <property type="entry name" value="GH85_ENGase"/>
    <property type="match status" value="1"/>
</dbReference>
<dbReference type="Proteomes" id="UP001566132">
    <property type="component" value="Unassembled WGS sequence"/>
</dbReference>
<dbReference type="Gene3D" id="3.20.20.80">
    <property type="entry name" value="Glycosidases"/>
    <property type="match status" value="1"/>
</dbReference>
<dbReference type="AlphaFoldDB" id="A0ABD1EIC6"/>
<reference evidence="2 3" key="1">
    <citation type="submission" date="2024-05" db="EMBL/GenBank/DDBJ databases">
        <title>Genetic variation in Jamaican populations of the coffee berry borer (Hypothenemus hampei).</title>
        <authorList>
            <person name="Errbii M."/>
            <person name="Myrie A."/>
        </authorList>
    </citation>
    <scope>NUCLEOTIDE SEQUENCE [LARGE SCALE GENOMIC DNA]</scope>
    <source>
        <strain evidence="2">JA-Hopewell-2020-01-JO</strain>
        <tissue evidence="2">Whole body</tissue>
    </source>
</reference>